<reference evidence="1" key="1">
    <citation type="submission" date="2009-10" db="EMBL/GenBank/DDBJ databases">
        <title>Complete sequence of Bacillus selenitireducens MLS10.</title>
        <authorList>
            <consortium name="US DOE Joint Genome Institute"/>
            <person name="Lucas S."/>
            <person name="Copeland A."/>
            <person name="Lapidus A."/>
            <person name="Glavina del Rio T."/>
            <person name="Dalin E."/>
            <person name="Tice H."/>
            <person name="Bruce D."/>
            <person name="Goodwin L."/>
            <person name="Pitluck S."/>
            <person name="Sims D."/>
            <person name="Brettin T."/>
            <person name="Detter J.C."/>
            <person name="Han C."/>
            <person name="Larimer F."/>
            <person name="Land M."/>
            <person name="Hauser L."/>
            <person name="Kyrpides N."/>
            <person name="Ovchinnikova G."/>
            <person name="Stolz J."/>
        </authorList>
    </citation>
    <scope>NUCLEOTIDE SEQUENCE [LARGE SCALE GENOMIC DNA]</scope>
    <source>
        <strain evidence="1">MLS10</strain>
    </source>
</reference>
<gene>
    <name evidence="1" type="ordered locus">Bsel_0765</name>
</gene>
<organism evidence="1 2">
    <name type="scientific">Bacillus selenitireducens (strain ATCC 700615 / DSM 15326 / MLS10)</name>
    <dbReference type="NCBI Taxonomy" id="439292"/>
    <lineage>
        <taxon>Bacteria</taxon>
        <taxon>Bacillati</taxon>
        <taxon>Bacillota</taxon>
        <taxon>Bacilli</taxon>
        <taxon>Bacillales</taxon>
        <taxon>Bacillaceae</taxon>
        <taxon>Salisediminibacterium</taxon>
    </lineage>
</organism>
<dbReference type="AlphaFoldDB" id="D6XYY6"/>
<evidence type="ECO:0000313" key="2">
    <source>
        <dbReference type="Proteomes" id="UP000000271"/>
    </source>
</evidence>
<name>D6XYY6_BACIE</name>
<dbReference type="HOGENOM" id="CLU_3340059_0_0_9"/>
<sequence>MNIHKIIQCKKILEREMQYGLKFLLEDEISLSVILFN</sequence>
<protein>
    <submittedName>
        <fullName evidence="1">Uncharacterized protein</fullName>
    </submittedName>
</protein>
<evidence type="ECO:0000313" key="1">
    <source>
        <dbReference type="EMBL" id="ADH98294.1"/>
    </source>
</evidence>
<accession>D6XYY6</accession>
<dbReference type="EMBL" id="CP001791">
    <property type="protein sequence ID" value="ADH98294.1"/>
    <property type="molecule type" value="Genomic_DNA"/>
</dbReference>
<keyword evidence="2" id="KW-1185">Reference proteome</keyword>
<proteinExistence type="predicted"/>
<dbReference type="Proteomes" id="UP000000271">
    <property type="component" value="Chromosome"/>
</dbReference>
<dbReference type="KEGG" id="bse:Bsel_0765"/>